<keyword evidence="2" id="KW-0106">Calcium</keyword>
<evidence type="ECO:0000256" key="2">
    <source>
        <dbReference type="ARBA" id="ARBA00022837"/>
    </source>
</evidence>
<protein>
    <submittedName>
        <fullName evidence="6">Calcium-binding protein CML25</fullName>
    </submittedName>
</protein>
<dbReference type="Pfam" id="PF13499">
    <property type="entry name" value="EF-hand_7"/>
    <property type="match status" value="2"/>
</dbReference>
<dbReference type="RefSeq" id="XP_016487971.1">
    <property type="nucleotide sequence ID" value="XM_016632485.2"/>
</dbReference>
<accession>A0A1S4BGI1</accession>
<dbReference type="RefSeq" id="XP_016487971.1">
    <property type="nucleotide sequence ID" value="XM_016632485.1"/>
</dbReference>
<dbReference type="PaxDb" id="4097-A0A1S4BGI1"/>
<dbReference type="STRING" id="4097.A0A1S4BGI1"/>
<dbReference type="InterPro" id="IPR011992">
    <property type="entry name" value="EF-hand-dom_pair"/>
</dbReference>
<dbReference type="KEGG" id="nta:107808003"/>
<dbReference type="InterPro" id="IPR050145">
    <property type="entry name" value="Centrin_CML-like"/>
</dbReference>
<dbReference type="SUPFAM" id="SSF47473">
    <property type="entry name" value="EF-hand"/>
    <property type="match status" value="1"/>
</dbReference>
<reference evidence="5" key="1">
    <citation type="journal article" date="2014" name="Nat. Commun.">
        <title>The tobacco genome sequence and its comparison with those of tomato and potato.</title>
        <authorList>
            <person name="Sierro N."/>
            <person name="Battey J.N."/>
            <person name="Ouadi S."/>
            <person name="Bakaher N."/>
            <person name="Bovet L."/>
            <person name="Willig A."/>
            <person name="Goepfert S."/>
            <person name="Peitsch M.C."/>
            <person name="Ivanov N.V."/>
        </authorList>
    </citation>
    <scope>NUCLEOTIDE SEQUENCE [LARGE SCALE GENOMIC DNA]</scope>
</reference>
<dbReference type="OrthoDB" id="191686at2759"/>
<dbReference type="SMART" id="SM00054">
    <property type="entry name" value="EFh"/>
    <property type="match status" value="4"/>
</dbReference>
<dbReference type="Proteomes" id="UP000790787">
    <property type="component" value="Chromosome 16"/>
</dbReference>
<evidence type="ECO:0000256" key="1">
    <source>
        <dbReference type="ARBA" id="ARBA00022737"/>
    </source>
</evidence>
<feature type="domain" description="EF-hand" evidence="4">
    <location>
        <begin position="184"/>
        <end position="219"/>
    </location>
</feature>
<dbReference type="PROSITE" id="PS00018">
    <property type="entry name" value="EF_HAND_1"/>
    <property type="match status" value="2"/>
</dbReference>
<keyword evidence="5" id="KW-1185">Reference proteome</keyword>
<dbReference type="GeneID" id="107808003"/>
<dbReference type="PANTHER" id="PTHR23050">
    <property type="entry name" value="CALCIUM BINDING PROTEIN"/>
    <property type="match status" value="1"/>
</dbReference>
<dbReference type="PRINTS" id="PR01697">
    <property type="entry name" value="PARVALBUMIN"/>
</dbReference>
<organism evidence="5 6">
    <name type="scientific">Nicotiana tabacum</name>
    <name type="common">Common tobacco</name>
    <dbReference type="NCBI Taxonomy" id="4097"/>
    <lineage>
        <taxon>Eukaryota</taxon>
        <taxon>Viridiplantae</taxon>
        <taxon>Streptophyta</taxon>
        <taxon>Embryophyta</taxon>
        <taxon>Tracheophyta</taxon>
        <taxon>Spermatophyta</taxon>
        <taxon>Magnoliopsida</taxon>
        <taxon>eudicotyledons</taxon>
        <taxon>Gunneridae</taxon>
        <taxon>Pentapetalae</taxon>
        <taxon>asterids</taxon>
        <taxon>lamiids</taxon>
        <taxon>Solanales</taxon>
        <taxon>Solanaceae</taxon>
        <taxon>Nicotianoideae</taxon>
        <taxon>Nicotianeae</taxon>
        <taxon>Nicotiana</taxon>
    </lineage>
</organism>
<reference evidence="6" key="2">
    <citation type="submission" date="2025-08" db="UniProtKB">
        <authorList>
            <consortium name="RefSeq"/>
        </authorList>
    </citation>
    <scope>IDENTIFICATION</scope>
    <source>
        <tissue evidence="6">Leaf</tissue>
    </source>
</reference>
<dbReference type="AlphaFoldDB" id="A0A1S4BGI1"/>
<name>A0A1S4BGI1_TOBAC</name>
<evidence type="ECO:0000259" key="4">
    <source>
        <dbReference type="PROSITE" id="PS50222"/>
    </source>
</evidence>
<feature type="region of interest" description="Disordered" evidence="3">
    <location>
        <begin position="51"/>
        <end position="79"/>
    </location>
</feature>
<dbReference type="FunFam" id="1.10.238.10:FF:000003">
    <property type="entry name" value="Calmodulin A"/>
    <property type="match status" value="2"/>
</dbReference>
<dbReference type="InterPro" id="IPR002048">
    <property type="entry name" value="EF_hand_dom"/>
</dbReference>
<evidence type="ECO:0000256" key="3">
    <source>
        <dbReference type="SAM" id="MobiDB-lite"/>
    </source>
</evidence>
<dbReference type="SMR" id="A0A1S4BGI1"/>
<dbReference type="Gene3D" id="1.10.238.10">
    <property type="entry name" value="EF-hand"/>
    <property type="match status" value="2"/>
</dbReference>
<dbReference type="CDD" id="cd00051">
    <property type="entry name" value="EFh"/>
    <property type="match status" value="2"/>
</dbReference>
<feature type="domain" description="EF-hand" evidence="4">
    <location>
        <begin position="117"/>
        <end position="145"/>
    </location>
</feature>
<keyword evidence="1" id="KW-0677">Repeat</keyword>
<gene>
    <name evidence="6" type="primary">LOC107808003</name>
</gene>
<feature type="domain" description="EF-hand" evidence="4">
    <location>
        <begin position="147"/>
        <end position="182"/>
    </location>
</feature>
<proteinExistence type="predicted"/>
<sequence length="230" mass="25930">MLEMDHFFFRTDLNSNKLEKMVEYSVSRIPIYPQKNFILRIPRDMGFTSRFSRKSKVSPNNEDPSPSVSSPINSPATRKELNEKELKKVFERFDANGDEKISASEVNSALSSLGNGLKTEELEKMFSKVDSDGDGLINFDAFLHCYRVLEDIVDSFSLFDVDKNGFITADEFQNLFMTALGEEYSIKECRKLISAGDTDGDGTISYEEFRVMMVSSRFGGGNAGRGRSNP</sequence>
<dbReference type="InterPro" id="IPR018247">
    <property type="entry name" value="EF_Hand_1_Ca_BS"/>
</dbReference>
<dbReference type="PROSITE" id="PS50222">
    <property type="entry name" value="EF_HAND_2"/>
    <property type="match status" value="4"/>
</dbReference>
<evidence type="ECO:0000313" key="6">
    <source>
        <dbReference type="RefSeq" id="XP_016487971.1"/>
    </source>
</evidence>
<feature type="domain" description="EF-hand" evidence="4">
    <location>
        <begin position="81"/>
        <end position="116"/>
    </location>
</feature>
<dbReference type="GO" id="GO:0005509">
    <property type="term" value="F:calcium ion binding"/>
    <property type="evidence" value="ECO:0007669"/>
    <property type="project" value="InterPro"/>
</dbReference>
<evidence type="ECO:0000313" key="5">
    <source>
        <dbReference type="Proteomes" id="UP000790787"/>
    </source>
</evidence>
<feature type="compositionally biased region" description="Low complexity" evidence="3">
    <location>
        <begin position="64"/>
        <end position="75"/>
    </location>
</feature>